<keyword evidence="3 6" id="KW-0812">Transmembrane</keyword>
<evidence type="ECO:0000256" key="2">
    <source>
        <dbReference type="ARBA" id="ARBA00022475"/>
    </source>
</evidence>
<sequence length="206" mass="21683">MGQMIAVAVITVLAVISPGADFAMTVRNSYLYGRTAGLLSALGISLGVLVHVAYTMLGVGLLVSRTPTLFTVMKIVGAVYLVYIGYKTFVARTQTDDVEIGEAKGLSGAGALRTGFLTNALNPKTMLFVLSTYTQVVSADTPVVQQVGYGLFMSVAHLVWFSLAALLFSQQALRARLLSRQAVLNKVIGAVLVGLGVTLALTPAVQ</sequence>
<evidence type="ECO:0000313" key="8">
    <source>
        <dbReference type="Proteomes" id="UP001445472"/>
    </source>
</evidence>
<evidence type="ECO:0000256" key="4">
    <source>
        <dbReference type="ARBA" id="ARBA00022989"/>
    </source>
</evidence>
<dbReference type="PANTHER" id="PTHR30086">
    <property type="entry name" value="ARGININE EXPORTER PROTEIN ARGO"/>
    <property type="match status" value="1"/>
</dbReference>
<evidence type="ECO:0000256" key="6">
    <source>
        <dbReference type="SAM" id="Phobius"/>
    </source>
</evidence>
<feature type="transmembrane region" description="Helical" evidence="6">
    <location>
        <begin position="147"/>
        <end position="167"/>
    </location>
</feature>
<accession>A0ABV1UXR7</accession>
<evidence type="ECO:0000313" key="7">
    <source>
        <dbReference type="EMBL" id="MER6615598.1"/>
    </source>
</evidence>
<dbReference type="RefSeq" id="WP_100107710.1">
    <property type="nucleotide sequence ID" value="NZ_JBEPBX010000017.1"/>
</dbReference>
<dbReference type="Proteomes" id="UP001445472">
    <property type="component" value="Unassembled WGS sequence"/>
</dbReference>
<comment type="subcellular location">
    <subcellularLocation>
        <location evidence="1">Cell membrane</location>
        <topology evidence="1">Multi-pass membrane protein</topology>
    </subcellularLocation>
</comment>
<evidence type="ECO:0000256" key="1">
    <source>
        <dbReference type="ARBA" id="ARBA00004651"/>
    </source>
</evidence>
<organism evidence="7 8">
    <name type="scientific">Streptomyces xantholiticus</name>
    <dbReference type="NCBI Taxonomy" id="68285"/>
    <lineage>
        <taxon>Bacteria</taxon>
        <taxon>Bacillati</taxon>
        <taxon>Actinomycetota</taxon>
        <taxon>Actinomycetes</taxon>
        <taxon>Kitasatosporales</taxon>
        <taxon>Streptomycetaceae</taxon>
        <taxon>Streptomyces</taxon>
    </lineage>
</organism>
<feature type="transmembrane region" description="Helical" evidence="6">
    <location>
        <begin position="39"/>
        <end position="62"/>
    </location>
</feature>
<keyword evidence="5 6" id="KW-0472">Membrane</keyword>
<comment type="caution">
    <text evidence="7">The sequence shown here is derived from an EMBL/GenBank/DDBJ whole genome shotgun (WGS) entry which is preliminary data.</text>
</comment>
<keyword evidence="4 6" id="KW-1133">Transmembrane helix</keyword>
<dbReference type="EMBL" id="JBEPBX010000017">
    <property type="protein sequence ID" value="MER6615598.1"/>
    <property type="molecule type" value="Genomic_DNA"/>
</dbReference>
<dbReference type="PANTHER" id="PTHR30086:SF21">
    <property type="entry name" value="TRANSPORT PROTEIN"/>
    <property type="match status" value="1"/>
</dbReference>
<dbReference type="InterPro" id="IPR001123">
    <property type="entry name" value="LeuE-type"/>
</dbReference>
<name>A0ABV1UXR7_9ACTN</name>
<evidence type="ECO:0000256" key="3">
    <source>
        <dbReference type="ARBA" id="ARBA00022692"/>
    </source>
</evidence>
<feature type="transmembrane region" description="Helical" evidence="6">
    <location>
        <begin position="69"/>
        <end position="86"/>
    </location>
</feature>
<gene>
    <name evidence="7" type="ORF">ABT276_19985</name>
</gene>
<proteinExistence type="predicted"/>
<keyword evidence="2" id="KW-1003">Cell membrane</keyword>
<protein>
    <submittedName>
        <fullName evidence="7">LysE family transporter</fullName>
    </submittedName>
</protein>
<dbReference type="PIRSF" id="PIRSF006324">
    <property type="entry name" value="LeuE"/>
    <property type="match status" value="1"/>
</dbReference>
<feature type="transmembrane region" description="Helical" evidence="6">
    <location>
        <begin position="187"/>
        <end position="205"/>
    </location>
</feature>
<evidence type="ECO:0000256" key="5">
    <source>
        <dbReference type="ARBA" id="ARBA00023136"/>
    </source>
</evidence>
<dbReference type="Pfam" id="PF01810">
    <property type="entry name" value="LysE"/>
    <property type="match status" value="1"/>
</dbReference>
<reference evidence="7 8" key="1">
    <citation type="submission" date="2024-06" db="EMBL/GenBank/DDBJ databases">
        <title>The Natural Products Discovery Center: Release of the First 8490 Sequenced Strains for Exploring Actinobacteria Biosynthetic Diversity.</title>
        <authorList>
            <person name="Kalkreuter E."/>
            <person name="Kautsar S.A."/>
            <person name="Yang D."/>
            <person name="Bader C.D."/>
            <person name="Teijaro C.N."/>
            <person name="Fluegel L."/>
            <person name="Davis C.M."/>
            <person name="Simpson J.R."/>
            <person name="Lauterbach L."/>
            <person name="Steele A.D."/>
            <person name="Gui C."/>
            <person name="Meng S."/>
            <person name="Li G."/>
            <person name="Viehrig K."/>
            <person name="Ye F."/>
            <person name="Su P."/>
            <person name="Kiefer A.F."/>
            <person name="Nichols A."/>
            <person name="Cepeda A.J."/>
            <person name="Yan W."/>
            <person name="Fan B."/>
            <person name="Jiang Y."/>
            <person name="Adhikari A."/>
            <person name="Zheng C.-J."/>
            <person name="Schuster L."/>
            <person name="Cowan T.M."/>
            <person name="Smanski M.J."/>
            <person name="Chevrette M.G."/>
            <person name="De Carvalho L.P.S."/>
            <person name="Shen B."/>
        </authorList>
    </citation>
    <scope>NUCLEOTIDE SEQUENCE [LARGE SCALE GENOMIC DNA]</scope>
    <source>
        <strain evidence="7 8">NPDC000837</strain>
    </source>
</reference>
<keyword evidence="8" id="KW-1185">Reference proteome</keyword>